<feature type="transmembrane region" description="Helical" evidence="9">
    <location>
        <begin position="121"/>
        <end position="140"/>
    </location>
</feature>
<reference evidence="12 13" key="1">
    <citation type="journal article" date="2012" name="J. Bacteriol.">
        <title>Genome Sequence of Radiation-Resistant Modestobacter marinus Strain BC501, a Representative Actinobacterium That Thrives on Calcareous Stone Surfaces.</title>
        <authorList>
            <person name="Normand P."/>
            <person name="Gury J."/>
            <person name="Pujic P."/>
            <person name="Chouaia B."/>
            <person name="Crotti E."/>
            <person name="Brusetti L."/>
            <person name="Daffonchio D."/>
            <person name="Vacherie B."/>
            <person name="Barbe V."/>
            <person name="Medigue C."/>
            <person name="Calteau A."/>
            <person name="Ghodhbane-Gtari F."/>
            <person name="Essoussi I."/>
            <person name="Nouioui I."/>
            <person name="Abbassi-Ghozzi I."/>
            <person name="Gtari M."/>
        </authorList>
    </citation>
    <scope>NUCLEOTIDE SEQUENCE [LARGE SCALE GENOMIC DNA]</scope>
    <source>
        <strain evidence="13">BC 501</strain>
    </source>
</reference>
<dbReference type="KEGG" id="mmar:MODMU_1200"/>
<feature type="domain" description="Glycosyltransferase RgtA/B/C/D-like" evidence="10">
    <location>
        <begin position="98"/>
        <end position="255"/>
    </location>
</feature>
<feature type="transmembrane region" description="Helical" evidence="9">
    <location>
        <begin position="466"/>
        <end position="487"/>
    </location>
</feature>
<dbReference type="Pfam" id="PF13231">
    <property type="entry name" value="PMT_2"/>
    <property type="match status" value="1"/>
</dbReference>
<feature type="region of interest" description="Disordered" evidence="8">
    <location>
        <begin position="1"/>
        <end position="25"/>
    </location>
</feature>
<evidence type="ECO:0000256" key="8">
    <source>
        <dbReference type="SAM" id="MobiDB-lite"/>
    </source>
</evidence>
<organism evidence="12 13">
    <name type="scientific">Modestobacter italicus (strain DSM 44449 / CECT 9708 / BC 501)</name>
    <dbReference type="NCBI Taxonomy" id="2732864"/>
    <lineage>
        <taxon>Bacteria</taxon>
        <taxon>Bacillati</taxon>
        <taxon>Actinomycetota</taxon>
        <taxon>Actinomycetes</taxon>
        <taxon>Geodermatophilales</taxon>
        <taxon>Geodermatophilaceae</taxon>
        <taxon>Modestobacter</taxon>
    </lineage>
</organism>
<dbReference type="GO" id="GO:0009103">
    <property type="term" value="P:lipopolysaccharide biosynthetic process"/>
    <property type="evidence" value="ECO:0007669"/>
    <property type="project" value="UniProtKB-ARBA"/>
</dbReference>
<dbReference type="PANTHER" id="PTHR33908:SF3">
    <property type="entry name" value="UNDECAPRENYL PHOSPHATE-ALPHA-4-AMINO-4-DEOXY-L-ARABINOSE ARABINOSYL TRANSFERASE"/>
    <property type="match status" value="1"/>
</dbReference>
<sequence>MSTVLDSPGQPPAHAPEPPPTVPTSRARRFVRGRDDDPGWVRPSLLALLAATGLLYLWDLAASGWANAFYAAAVQAGSQSWEAFFYGSSDAANSITVDKPPASLWVMEIAVRLFGLNSWSLLVPQALMGVATVGVVYLSVRRVAGPGAGLLAGAAMALTPVAVLMFRFDNPDALLVLLMSLAGYATVRAVERASLRWMLGVGVLIGVAFLTKTLQAVLVVPGFALVYLVAAPTTLGRRVLHVLAAGGALLVSAGWWVAVVELVPASWRPYVGGSQTNSVWELIWGYNGLGRLTGDETGSVGGGGGNGGGNWGSTGLTRLFGAEIGGQVAWLLPAALVLLVAGLVTLGRAPRTDLRRAALLTWGSWLLVTGLTFSFMAGIFHAYYTVALAPAIAALVGIGGGLLWQRRGRAWARVVLALTLAGTALWSFVLLDRSADFLPWLRWLVLGAGLVAGLGLLVVDRVGRALTATLLAVGVLAALGGPAAYAVQTAGTAHTGSIPSAGPTVSVGTGFGGGRGGPGGGTPPAGGFGGRAGGAPGQLGTPPGGATAGGAIGRPIGGGGAGGLLNATDPSDEVVATLEEHADSYTWVAAAVGSNTAAGYQLATGDPVMALGGFNGSDPSPTLAQFQELVADGAVHWFIGGGLGMSSDGGSSASAEIAAWVQQNYTAQTVDGVTLYDLSGGAG</sequence>
<dbReference type="AlphaFoldDB" id="I4ETD7"/>
<dbReference type="GO" id="GO:0010041">
    <property type="term" value="P:response to iron(III) ion"/>
    <property type="evidence" value="ECO:0007669"/>
    <property type="project" value="TreeGrafter"/>
</dbReference>
<dbReference type="EMBL" id="FO203431">
    <property type="protein sequence ID" value="CCH86650.1"/>
    <property type="molecule type" value="Genomic_DNA"/>
</dbReference>
<feature type="transmembrane region" description="Helical" evidence="9">
    <location>
        <begin position="239"/>
        <end position="258"/>
    </location>
</feature>
<keyword evidence="2" id="KW-1003">Cell membrane</keyword>
<feature type="transmembrane region" description="Helical" evidence="9">
    <location>
        <begin position="437"/>
        <end position="459"/>
    </location>
</feature>
<evidence type="ECO:0000256" key="1">
    <source>
        <dbReference type="ARBA" id="ARBA00004651"/>
    </source>
</evidence>
<dbReference type="PANTHER" id="PTHR33908">
    <property type="entry name" value="MANNOSYLTRANSFERASE YKCB-RELATED"/>
    <property type="match status" value="1"/>
</dbReference>
<evidence type="ECO:0000256" key="7">
    <source>
        <dbReference type="ARBA" id="ARBA00023136"/>
    </source>
</evidence>
<dbReference type="InterPro" id="IPR056785">
    <property type="entry name" value="YkcA/B-like_C"/>
</dbReference>
<feature type="domain" description="Putative mannosyltransferase YkcA/B-like C-terminal" evidence="11">
    <location>
        <begin position="575"/>
        <end position="664"/>
    </location>
</feature>
<dbReference type="InterPro" id="IPR050297">
    <property type="entry name" value="LipidA_mod_glycosyltrf_83"/>
</dbReference>
<feature type="transmembrane region" description="Helical" evidence="9">
    <location>
        <begin position="328"/>
        <end position="347"/>
    </location>
</feature>
<dbReference type="PATRIC" id="fig|477641.3.peg.1132"/>
<evidence type="ECO:0000256" key="2">
    <source>
        <dbReference type="ARBA" id="ARBA00022475"/>
    </source>
</evidence>
<proteinExistence type="predicted"/>
<feature type="compositionally biased region" description="Pro residues" evidence="8">
    <location>
        <begin position="9"/>
        <end position="22"/>
    </location>
</feature>
<evidence type="ECO:0000313" key="13">
    <source>
        <dbReference type="Proteomes" id="UP000006461"/>
    </source>
</evidence>
<protein>
    <submittedName>
        <fullName evidence="12">Glycosyl transferase</fullName>
    </submittedName>
</protein>
<feature type="transmembrane region" description="Helical" evidence="9">
    <location>
        <begin position="173"/>
        <end position="191"/>
    </location>
</feature>
<keyword evidence="6 9" id="KW-1133">Transmembrane helix</keyword>
<feature type="transmembrane region" description="Helical" evidence="9">
    <location>
        <begin position="386"/>
        <end position="404"/>
    </location>
</feature>
<feature type="transmembrane region" description="Helical" evidence="9">
    <location>
        <begin position="197"/>
        <end position="227"/>
    </location>
</feature>
<feature type="transmembrane region" description="Helical" evidence="9">
    <location>
        <begin position="40"/>
        <end position="58"/>
    </location>
</feature>
<dbReference type="GO" id="GO:0016763">
    <property type="term" value="F:pentosyltransferase activity"/>
    <property type="evidence" value="ECO:0007669"/>
    <property type="project" value="TreeGrafter"/>
</dbReference>
<keyword evidence="7 9" id="KW-0472">Membrane</keyword>
<keyword evidence="3" id="KW-0328">Glycosyltransferase</keyword>
<dbReference type="InterPro" id="IPR038731">
    <property type="entry name" value="RgtA/B/C-like"/>
</dbReference>
<name>I4ETD7_MODI5</name>
<feature type="transmembrane region" description="Helical" evidence="9">
    <location>
        <begin position="411"/>
        <end position="431"/>
    </location>
</feature>
<dbReference type="HOGENOM" id="CLU_007261_1_0_11"/>
<comment type="subcellular location">
    <subcellularLocation>
        <location evidence="1">Cell membrane</location>
        <topology evidence="1">Multi-pass membrane protein</topology>
    </subcellularLocation>
</comment>
<keyword evidence="4 12" id="KW-0808">Transferase</keyword>
<evidence type="ECO:0000256" key="3">
    <source>
        <dbReference type="ARBA" id="ARBA00022676"/>
    </source>
</evidence>
<keyword evidence="13" id="KW-1185">Reference proteome</keyword>
<dbReference type="GO" id="GO:0005886">
    <property type="term" value="C:plasma membrane"/>
    <property type="evidence" value="ECO:0007669"/>
    <property type="project" value="UniProtKB-SubCell"/>
</dbReference>
<dbReference type="OMA" id="GIFHQYY"/>
<evidence type="ECO:0000256" key="5">
    <source>
        <dbReference type="ARBA" id="ARBA00022692"/>
    </source>
</evidence>
<evidence type="ECO:0000256" key="6">
    <source>
        <dbReference type="ARBA" id="ARBA00022989"/>
    </source>
</evidence>
<evidence type="ECO:0000259" key="11">
    <source>
        <dbReference type="Pfam" id="PF24878"/>
    </source>
</evidence>
<evidence type="ECO:0000256" key="4">
    <source>
        <dbReference type="ARBA" id="ARBA00022679"/>
    </source>
</evidence>
<feature type="transmembrane region" description="Helical" evidence="9">
    <location>
        <begin position="359"/>
        <end position="380"/>
    </location>
</feature>
<keyword evidence="5 9" id="KW-0812">Transmembrane</keyword>
<dbReference type="eggNOG" id="COG1807">
    <property type="taxonomic scope" value="Bacteria"/>
</dbReference>
<feature type="transmembrane region" description="Helical" evidence="9">
    <location>
        <begin position="146"/>
        <end position="166"/>
    </location>
</feature>
<evidence type="ECO:0000256" key="9">
    <source>
        <dbReference type="SAM" id="Phobius"/>
    </source>
</evidence>
<evidence type="ECO:0000313" key="12">
    <source>
        <dbReference type="EMBL" id="CCH86650.1"/>
    </source>
</evidence>
<evidence type="ECO:0000259" key="10">
    <source>
        <dbReference type="Pfam" id="PF13231"/>
    </source>
</evidence>
<dbReference type="OrthoDB" id="5241882at2"/>
<accession>I4ETD7</accession>
<gene>
    <name evidence="12" type="ordered locus">MODMU_1200</name>
</gene>
<dbReference type="STRING" id="477641.MODMU_1200"/>
<feature type="region of interest" description="Disordered" evidence="8">
    <location>
        <begin position="514"/>
        <end position="551"/>
    </location>
</feature>
<dbReference type="Pfam" id="PF24878">
    <property type="entry name" value="YkcB_C"/>
    <property type="match status" value="1"/>
</dbReference>
<dbReference type="Proteomes" id="UP000006461">
    <property type="component" value="Chromosome"/>
</dbReference>